<dbReference type="PANTHER" id="PTHR10625">
    <property type="entry name" value="HISTONE DEACETYLASE HDAC1-RELATED"/>
    <property type="match status" value="1"/>
</dbReference>
<evidence type="ECO:0000256" key="10">
    <source>
        <dbReference type="SAM" id="MobiDB-lite"/>
    </source>
</evidence>
<dbReference type="GO" id="GO:0141221">
    <property type="term" value="F:histone deacetylase activity, hydrolytic mechanism"/>
    <property type="evidence" value="ECO:0007669"/>
    <property type="project" value="UniProtKB-EC"/>
</dbReference>
<evidence type="ECO:0000259" key="11">
    <source>
        <dbReference type="Pfam" id="PF00850"/>
    </source>
</evidence>
<feature type="compositionally biased region" description="Low complexity" evidence="10">
    <location>
        <begin position="226"/>
        <end position="245"/>
    </location>
</feature>
<reference evidence="12" key="1">
    <citation type="submission" date="2022-06" db="EMBL/GenBank/DDBJ databases">
        <authorList>
            <person name="Berger JAMES D."/>
            <person name="Berger JAMES D."/>
        </authorList>
    </citation>
    <scope>NUCLEOTIDE SEQUENCE [LARGE SCALE GENOMIC DNA]</scope>
</reference>
<feature type="domain" description="Histone deacetylase" evidence="11">
    <location>
        <begin position="799"/>
        <end position="1105"/>
    </location>
</feature>
<keyword evidence="6" id="KW-0156">Chromatin regulator</keyword>
<keyword evidence="7" id="KW-0805">Transcription regulation</keyword>
<name>A0AA85K6I0_TRIRE</name>
<accession>A0AA85K6I0</accession>
<dbReference type="InterPro" id="IPR000286">
    <property type="entry name" value="HDACs"/>
</dbReference>
<feature type="region of interest" description="Disordered" evidence="10">
    <location>
        <begin position="724"/>
        <end position="763"/>
    </location>
</feature>
<dbReference type="PRINTS" id="PR01270">
    <property type="entry name" value="HDASUPER"/>
</dbReference>
<feature type="compositionally biased region" description="Polar residues" evidence="10">
    <location>
        <begin position="373"/>
        <end position="385"/>
    </location>
</feature>
<dbReference type="InterPro" id="IPR023801">
    <property type="entry name" value="His_deacetylse_dom"/>
</dbReference>
<evidence type="ECO:0000256" key="6">
    <source>
        <dbReference type="ARBA" id="ARBA00022853"/>
    </source>
</evidence>
<evidence type="ECO:0000313" key="13">
    <source>
        <dbReference type="WBParaSite" id="TREG1_62470.1"/>
    </source>
</evidence>
<dbReference type="Gene3D" id="3.40.800.20">
    <property type="entry name" value="Histone deacetylase domain"/>
    <property type="match status" value="1"/>
</dbReference>
<evidence type="ECO:0000256" key="7">
    <source>
        <dbReference type="ARBA" id="ARBA00023015"/>
    </source>
</evidence>
<feature type="compositionally biased region" description="Low complexity" evidence="10">
    <location>
        <begin position="138"/>
        <end position="173"/>
    </location>
</feature>
<evidence type="ECO:0000256" key="8">
    <source>
        <dbReference type="ARBA" id="ARBA00023163"/>
    </source>
</evidence>
<keyword evidence="8" id="KW-0804">Transcription</keyword>
<dbReference type="Proteomes" id="UP000050795">
    <property type="component" value="Unassembled WGS sequence"/>
</dbReference>
<protein>
    <recommendedName>
        <fullName evidence="3">histone deacetylase</fullName>
        <ecNumber evidence="3">3.5.1.98</ecNumber>
    </recommendedName>
</protein>
<feature type="compositionally biased region" description="Low complexity" evidence="10">
    <location>
        <begin position="345"/>
        <end position="363"/>
    </location>
</feature>
<evidence type="ECO:0000313" key="12">
    <source>
        <dbReference type="Proteomes" id="UP000050795"/>
    </source>
</evidence>
<dbReference type="SUPFAM" id="SSF52768">
    <property type="entry name" value="Arginase/deacetylase"/>
    <property type="match status" value="1"/>
</dbReference>
<evidence type="ECO:0000256" key="1">
    <source>
        <dbReference type="ARBA" id="ARBA00004123"/>
    </source>
</evidence>
<dbReference type="WBParaSite" id="TREG1_62470.1">
    <property type="protein sequence ID" value="TREG1_62470.1"/>
    <property type="gene ID" value="TREG1_62470"/>
</dbReference>
<feature type="region of interest" description="Disordered" evidence="10">
    <location>
        <begin position="345"/>
        <end position="385"/>
    </location>
</feature>
<comment type="similarity">
    <text evidence="2">Belongs to the histone deacetylase family. HD type 2 subfamily.</text>
</comment>
<reference evidence="13" key="2">
    <citation type="submission" date="2023-11" db="UniProtKB">
        <authorList>
            <consortium name="WormBaseParasite"/>
        </authorList>
    </citation>
    <scope>IDENTIFICATION</scope>
</reference>
<dbReference type="InterPro" id="IPR037138">
    <property type="entry name" value="His_deacetylse_dom_sf"/>
</dbReference>
<dbReference type="GO" id="GO:0040029">
    <property type="term" value="P:epigenetic regulation of gene expression"/>
    <property type="evidence" value="ECO:0007669"/>
    <property type="project" value="TreeGrafter"/>
</dbReference>
<evidence type="ECO:0000256" key="4">
    <source>
        <dbReference type="ARBA" id="ARBA00022491"/>
    </source>
</evidence>
<dbReference type="Pfam" id="PF00850">
    <property type="entry name" value="Hist_deacetyl"/>
    <property type="match status" value="1"/>
</dbReference>
<evidence type="ECO:0000256" key="5">
    <source>
        <dbReference type="ARBA" id="ARBA00022801"/>
    </source>
</evidence>
<keyword evidence="9" id="KW-0539">Nucleus</keyword>
<feature type="compositionally biased region" description="Low complexity" evidence="10">
    <location>
        <begin position="501"/>
        <end position="534"/>
    </location>
</feature>
<keyword evidence="12" id="KW-1185">Reference proteome</keyword>
<feature type="compositionally biased region" description="Polar residues" evidence="10">
    <location>
        <begin position="119"/>
        <end position="137"/>
    </location>
</feature>
<dbReference type="EC" id="3.5.1.98" evidence="3"/>
<sequence length="1201" mass="131262">MHTDINILNQSNTPNLTSLIVRERLKNCVLNKRKSKEQGIGVVNTLSNHQQESQIQTVKCKNNNANNTTTDKDIQYNNNNDNNNKISDLNFNENNLEKIEHSNLNDCITPLTIDIGRLSTGSSTNVTNPMKSTLSQCNNNSSNNSSSIDDNNDTNNAISITNSNSNNNNSGSSQTAQQVFGSFQENEAHYINFQSLQTSILGSGICGNLIGQTDNTTPPLRHPHLSQHPQQHPLRQQSQQRTTSSENLRKTVSEPSLKMRSGSGGVQKYRYKPDRRHFGANSATAAVAAAAMVASNDPLSVVGFWPQLTSAFQHANFSMQKSTGKKSASSSLLLLQQQQQQQNQYQQQQQQQQGHAQSQLQQHQHQRQHQRQDTSSNPCLSQTNDDLNLSESEAQCLTQPLLPLSKTLQDIILAEFLKSNQLSGQNNSTSTTNTTTNTTNNQELLETINSYCPNPQGIESINSLNDIPMNPCIFNSTISGSCASLPNLTAQFQRSNQKSANTHNNSNTNPNTNNNNNNTTTPTTLPTNKSTPTTHNVTGSSFDSNDLSQLDTTMSDVNNSTDIQEESNVELNYNAQMHTATTPPTTTTNNNNNNKLFHLFPYRRHQSLGLISRTRSAPLSLATGYSTNRHYHQLHNFTGVHNSMNSSTSVTSAANILAMEAAAASNFASQQQISNTSNQLITEQDLSELNKNVQSDGEVSSRSKVVLQLRKKILERSEFLTSDRSGASSLDSTSSLSRTLNQSNGRGNPLLERTASSPVVNMAPTLRPETVPEATFTTVLAYDLGMLAHHCTCQTDANHPENPQRLISIWQRLQQTGLAAQCHHQPGRLLFGSNPASRCRIDPTLLATVRLCRLACGGVGVDSDTAWHTAGHTAHAARLAAGCVVDLACRVMLGQCPNGFALVRPPGHHAEPGQAMGFCYFNSIAIATKRVQFLGSTTLKPTLKPRILIVDWDIHHGNGTQTVFYTDPTVLYISLHRHDEGGFFPGTGSPEEIGAGPGEGFTINIAWPSGIVMSDAEYLAAFRLIVLPVACEFQPSLVLVSAGFDAAPGHSANLGGYSVSPAAFGWMTRLLSVDRIANSKVVLSLEGGYDLNSLCDCTEACVRALLQSAAEINEKNSVPISVPDLLPLKQTEMDRVPHPAAIQTLLRVAHLHSSYWNCFSKEITTEYASLPASRWLPTVFENSSKLKDYAIQQQQQEIIHP</sequence>
<organism evidence="12 13">
    <name type="scientific">Trichobilharzia regenti</name>
    <name type="common">Nasal bird schistosome</name>
    <dbReference type="NCBI Taxonomy" id="157069"/>
    <lineage>
        <taxon>Eukaryota</taxon>
        <taxon>Metazoa</taxon>
        <taxon>Spiralia</taxon>
        <taxon>Lophotrochozoa</taxon>
        <taxon>Platyhelminthes</taxon>
        <taxon>Trematoda</taxon>
        <taxon>Digenea</taxon>
        <taxon>Strigeidida</taxon>
        <taxon>Schistosomatoidea</taxon>
        <taxon>Schistosomatidae</taxon>
        <taxon>Trichobilharzia</taxon>
    </lineage>
</organism>
<feature type="region of interest" description="Disordered" evidence="10">
    <location>
        <begin position="494"/>
        <end position="548"/>
    </location>
</feature>
<evidence type="ECO:0000256" key="2">
    <source>
        <dbReference type="ARBA" id="ARBA00007738"/>
    </source>
</evidence>
<feature type="region of interest" description="Disordered" evidence="10">
    <location>
        <begin position="119"/>
        <end position="176"/>
    </location>
</feature>
<keyword evidence="4" id="KW-0678">Repressor</keyword>
<dbReference type="PANTHER" id="PTHR10625:SF5">
    <property type="entry name" value="HISTONE DEACETYLASE"/>
    <property type="match status" value="1"/>
</dbReference>
<evidence type="ECO:0000256" key="9">
    <source>
        <dbReference type="ARBA" id="ARBA00023242"/>
    </source>
</evidence>
<feature type="compositionally biased region" description="Low complexity" evidence="10">
    <location>
        <begin position="724"/>
        <end position="740"/>
    </location>
</feature>
<evidence type="ECO:0000256" key="3">
    <source>
        <dbReference type="ARBA" id="ARBA00012111"/>
    </source>
</evidence>
<comment type="subcellular location">
    <subcellularLocation>
        <location evidence="1">Nucleus</location>
    </subcellularLocation>
</comment>
<proteinExistence type="inferred from homology"/>
<dbReference type="GO" id="GO:0000118">
    <property type="term" value="C:histone deacetylase complex"/>
    <property type="evidence" value="ECO:0007669"/>
    <property type="project" value="TreeGrafter"/>
</dbReference>
<feature type="compositionally biased region" description="Polar residues" evidence="10">
    <location>
        <begin position="535"/>
        <end position="548"/>
    </location>
</feature>
<feature type="region of interest" description="Disordered" evidence="10">
    <location>
        <begin position="212"/>
        <end position="273"/>
    </location>
</feature>
<dbReference type="InterPro" id="IPR023696">
    <property type="entry name" value="Ureohydrolase_dom_sf"/>
</dbReference>
<dbReference type="AlphaFoldDB" id="A0AA85K6I0"/>
<keyword evidence="5" id="KW-0378">Hydrolase</keyword>